<feature type="transmembrane region" description="Helical" evidence="1">
    <location>
        <begin position="84"/>
        <end position="107"/>
    </location>
</feature>
<keyword evidence="1" id="KW-1133">Transmembrane helix</keyword>
<dbReference type="VEuPathDB" id="VectorBase:MDOMA2_004572"/>
<organism evidence="2">
    <name type="scientific">Musca domestica</name>
    <name type="common">House fly</name>
    <dbReference type="NCBI Taxonomy" id="7370"/>
    <lineage>
        <taxon>Eukaryota</taxon>
        <taxon>Metazoa</taxon>
        <taxon>Ecdysozoa</taxon>
        <taxon>Arthropoda</taxon>
        <taxon>Hexapoda</taxon>
        <taxon>Insecta</taxon>
        <taxon>Pterygota</taxon>
        <taxon>Neoptera</taxon>
        <taxon>Endopterygota</taxon>
        <taxon>Diptera</taxon>
        <taxon>Brachycera</taxon>
        <taxon>Muscomorpha</taxon>
        <taxon>Muscoidea</taxon>
        <taxon>Muscidae</taxon>
        <taxon>Musca</taxon>
    </lineage>
</organism>
<keyword evidence="1" id="KW-0812">Transmembrane</keyword>
<evidence type="ECO:0000313" key="4">
    <source>
        <dbReference type="RefSeq" id="XP_011293481.1"/>
    </source>
</evidence>
<dbReference type="EnsemblMetazoa" id="MDOA015987-RA">
    <property type="protein sequence ID" value="MDOA015987-PA"/>
    <property type="gene ID" value="MDOA015987"/>
</dbReference>
<dbReference type="RefSeq" id="XP_011293481.1">
    <property type="nucleotide sequence ID" value="XM_011295179.2"/>
</dbReference>
<name>A0A1I8NJ29_MUSDO</name>
<dbReference type="Proteomes" id="UP001652621">
    <property type="component" value="Unplaced"/>
</dbReference>
<reference evidence="2" key="1">
    <citation type="submission" date="2020-05" db="UniProtKB">
        <authorList>
            <consortium name="EnsemblMetazoa"/>
        </authorList>
    </citation>
    <scope>IDENTIFICATION</scope>
    <source>
        <strain evidence="2">Aabys</strain>
    </source>
</reference>
<feature type="transmembrane region" description="Helical" evidence="1">
    <location>
        <begin position="12"/>
        <end position="35"/>
    </location>
</feature>
<dbReference type="KEGG" id="mde:105261969"/>
<feature type="transmembrane region" description="Helical" evidence="1">
    <location>
        <begin position="113"/>
        <end position="136"/>
    </location>
</feature>
<dbReference type="AlphaFoldDB" id="A0A1I8NJ29"/>
<feature type="transmembrane region" description="Helical" evidence="1">
    <location>
        <begin position="47"/>
        <end position="72"/>
    </location>
</feature>
<keyword evidence="1" id="KW-0472">Membrane</keyword>
<protein>
    <submittedName>
        <fullName evidence="4">Uncharacterized protein LOC105261969</fullName>
    </submittedName>
</protein>
<proteinExistence type="predicted"/>
<evidence type="ECO:0000313" key="2">
    <source>
        <dbReference type="EnsemblMetazoa" id="MDOA015987-PA"/>
    </source>
</evidence>
<evidence type="ECO:0000313" key="3">
    <source>
        <dbReference type="Proteomes" id="UP001652621"/>
    </source>
</evidence>
<dbReference type="VEuPathDB" id="VectorBase:MDOA015987"/>
<evidence type="ECO:0000256" key="1">
    <source>
        <dbReference type="SAM" id="Phobius"/>
    </source>
</evidence>
<sequence length="160" mass="17601">MGIQVNAGYFIGYWDVYSGGATIVISLLFMAIGAANGGNQIIDDSSTVAIAIAFLIIILYCAIMVAVAGFLIKGMQNNRPMLMIPFLVVILMKIVAYLCGITATFLWSGKAETLRLVCAINIVIESVKFVLIYNLYCNLRNEERIDPEAIMQVGLIYEKF</sequence>
<keyword evidence="3" id="KW-1185">Reference proteome</keyword>
<dbReference type="GeneID" id="105261969"/>
<gene>
    <name evidence="2" type="primary">105261969</name>
    <name evidence="4" type="synonym">LOC105261969</name>
</gene>
<accession>A0A1I8NJ29</accession>
<reference evidence="4" key="2">
    <citation type="submission" date="2025-04" db="UniProtKB">
        <authorList>
            <consortium name="RefSeq"/>
        </authorList>
    </citation>
    <scope>IDENTIFICATION</scope>
    <source>
        <strain evidence="4">Aabys</strain>
    </source>
</reference>